<evidence type="ECO:0000313" key="1">
    <source>
        <dbReference type="EMBL" id="QJR37477.1"/>
    </source>
</evidence>
<dbReference type="KEGG" id="ggr:HKW67_19145"/>
<dbReference type="EMBL" id="CP053085">
    <property type="protein sequence ID" value="QJR37477.1"/>
    <property type="molecule type" value="Genomic_DNA"/>
</dbReference>
<protein>
    <submittedName>
        <fullName evidence="1">Uncharacterized protein</fullName>
    </submittedName>
</protein>
<sequence>MTDPSQEFRETTLSCWWCSTRVNAADQLLDRFSRERAARDQQSRELADHELQVRDFASQGQQRFILRSVCRVLGTQTCTQANDFILDIVNVKLLADVTQQEHSDPTHRSTP</sequence>
<reference evidence="1 2" key="1">
    <citation type="submission" date="2020-05" db="EMBL/GenBank/DDBJ databases">
        <title>Complete genome sequence of Gemmatimonas greenlandica TET16.</title>
        <authorList>
            <person name="Zeng Y."/>
        </authorList>
    </citation>
    <scope>NUCLEOTIDE SEQUENCE [LARGE SCALE GENOMIC DNA]</scope>
    <source>
        <strain evidence="1 2">TET16</strain>
    </source>
</reference>
<gene>
    <name evidence="1" type="ORF">HKW67_19145</name>
</gene>
<keyword evidence="2" id="KW-1185">Reference proteome</keyword>
<accession>A0A6M4IV60</accession>
<evidence type="ECO:0000313" key="2">
    <source>
        <dbReference type="Proteomes" id="UP000500938"/>
    </source>
</evidence>
<dbReference type="Proteomes" id="UP000500938">
    <property type="component" value="Chromosome"/>
</dbReference>
<proteinExistence type="predicted"/>
<name>A0A6M4IV60_9BACT</name>
<dbReference type="AlphaFoldDB" id="A0A6M4IV60"/>
<dbReference type="RefSeq" id="WP_171226911.1">
    <property type="nucleotide sequence ID" value="NZ_CP053085.1"/>
</dbReference>
<organism evidence="1 2">
    <name type="scientific">Gemmatimonas groenlandica</name>
    <dbReference type="NCBI Taxonomy" id="2732249"/>
    <lineage>
        <taxon>Bacteria</taxon>
        <taxon>Pseudomonadati</taxon>
        <taxon>Gemmatimonadota</taxon>
        <taxon>Gemmatimonadia</taxon>
        <taxon>Gemmatimonadales</taxon>
        <taxon>Gemmatimonadaceae</taxon>
        <taxon>Gemmatimonas</taxon>
    </lineage>
</organism>